<reference evidence="1 2" key="1">
    <citation type="submission" date="2017-03" db="EMBL/GenBank/DDBJ databases">
        <authorList>
            <person name="Afonso C.L."/>
            <person name="Miller P.J."/>
            <person name="Scott M.A."/>
            <person name="Spackman E."/>
            <person name="Goraichik I."/>
            <person name="Dimitrov K.M."/>
            <person name="Suarez D.L."/>
            <person name="Swayne D.E."/>
        </authorList>
    </citation>
    <scope>NUCLEOTIDE SEQUENCE [LARGE SCALE GENOMIC DNA]</scope>
    <source>
        <strain evidence="1 2">CECT 7745</strain>
    </source>
</reference>
<sequence>MTATSTGLNCYSNVASHKLVYGNPLRSIVNTSIEPLLSFFFRTSASAKPKRKHTNNGMLSPVDFEIRQHKINQAGV</sequence>
<dbReference type="AlphaFoldDB" id="A0A1X7BXV8"/>
<organism evidence="1 2">
    <name type="scientific">Roseovarius aestuarii</name>
    <dbReference type="NCBI Taxonomy" id="475083"/>
    <lineage>
        <taxon>Bacteria</taxon>
        <taxon>Pseudomonadati</taxon>
        <taxon>Pseudomonadota</taxon>
        <taxon>Alphaproteobacteria</taxon>
        <taxon>Rhodobacterales</taxon>
        <taxon>Roseobacteraceae</taxon>
        <taxon>Roseovarius</taxon>
    </lineage>
</organism>
<accession>A0A1X7BXV8</accession>
<dbReference type="EMBL" id="FWXB01000020">
    <property type="protein sequence ID" value="SMC14109.1"/>
    <property type="molecule type" value="Genomic_DNA"/>
</dbReference>
<protein>
    <submittedName>
        <fullName evidence="1">Uncharacterized protein</fullName>
    </submittedName>
</protein>
<keyword evidence="2" id="KW-1185">Reference proteome</keyword>
<proteinExistence type="predicted"/>
<evidence type="ECO:0000313" key="1">
    <source>
        <dbReference type="EMBL" id="SMC14109.1"/>
    </source>
</evidence>
<name>A0A1X7BXV8_9RHOB</name>
<evidence type="ECO:0000313" key="2">
    <source>
        <dbReference type="Proteomes" id="UP000193224"/>
    </source>
</evidence>
<dbReference type="Proteomes" id="UP000193224">
    <property type="component" value="Unassembled WGS sequence"/>
</dbReference>
<gene>
    <name evidence="1" type="ORF">ROA7745_03973</name>
</gene>